<protein>
    <recommendedName>
        <fullName evidence="5">Transmembrane protein</fullName>
    </recommendedName>
</protein>
<feature type="region of interest" description="Disordered" evidence="1">
    <location>
        <begin position="1"/>
        <end position="21"/>
    </location>
</feature>
<gene>
    <name evidence="3" type="ORF">ACD661_01275</name>
</gene>
<evidence type="ECO:0000256" key="1">
    <source>
        <dbReference type="SAM" id="MobiDB-lite"/>
    </source>
</evidence>
<comment type="caution">
    <text evidence="3">The sequence shown here is derived from an EMBL/GenBank/DDBJ whole genome shotgun (WGS) entry which is preliminary data.</text>
</comment>
<evidence type="ECO:0008006" key="5">
    <source>
        <dbReference type="Google" id="ProtNLM"/>
    </source>
</evidence>
<feature type="region of interest" description="Disordered" evidence="1">
    <location>
        <begin position="147"/>
        <end position="231"/>
    </location>
</feature>
<keyword evidence="2" id="KW-1133">Transmembrane helix</keyword>
<keyword evidence="2" id="KW-0472">Membrane</keyword>
<dbReference type="RefSeq" id="WP_400185738.1">
    <property type="nucleotide sequence ID" value="NZ_JBGORX010000001.1"/>
</dbReference>
<dbReference type="Proteomes" id="UP001615550">
    <property type="component" value="Unassembled WGS sequence"/>
</dbReference>
<accession>A0ABW8D748</accession>
<evidence type="ECO:0000313" key="3">
    <source>
        <dbReference type="EMBL" id="MFJ1267180.1"/>
    </source>
</evidence>
<feature type="transmembrane region" description="Helical" evidence="2">
    <location>
        <begin position="30"/>
        <end position="50"/>
    </location>
</feature>
<feature type="compositionally biased region" description="Low complexity" evidence="1">
    <location>
        <begin position="147"/>
        <end position="157"/>
    </location>
</feature>
<sequence length="324" mass="34984">MYGKVHHHPSHGHHHSHHYGRRSHQADTGVFLMFAGLLLGSPFLVILGYFEYMTAPMLVAASSTTLLGLSTLSLSALIVYGSIGVAYMFSGARECYSSDHGPLDLLKSRLNNNGFISTLGAVLWSPFLLVGGIAGATAKNIVNVFSSKSSNTGNGSNPITDSSDDEESEEDNHSLASSHSHSPVPSQHLPLVHQEHSETTEHVVVSVQTEDSPKKEEETLESPRPTSDSQTNEVLATLIHSSPESVPHSGEKSSTTGFRLPISKSQEILSSYNKMASGLDVKPLSIRDDSHLEQVPVSSPRLLSRSQQAVLIQNDEQHQTPAPQ</sequence>
<keyword evidence="2" id="KW-0812">Transmembrane</keyword>
<dbReference type="EMBL" id="JBGORX010000001">
    <property type="protein sequence ID" value="MFJ1267180.1"/>
    <property type="molecule type" value="Genomic_DNA"/>
</dbReference>
<evidence type="ECO:0000313" key="4">
    <source>
        <dbReference type="Proteomes" id="UP001615550"/>
    </source>
</evidence>
<feature type="transmembrane region" description="Helical" evidence="2">
    <location>
        <begin position="110"/>
        <end position="134"/>
    </location>
</feature>
<evidence type="ECO:0000256" key="2">
    <source>
        <dbReference type="SAM" id="Phobius"/>
    </source>
</evidence>
<feature type="transmembrane region" description="Helical" evidence="2">
    <location>
        <begin position="70"/>
        <end position="89"/>
    </location>
</feature>
<name>A0ABW8D748_9GAMM</name>
<reference evidence="3 4" key="1">
    <citation type="submission" date="2024-08" db="EMBL/GenBank/DDBJ databases">
        <title>Draft Genome Sequence of Legionella lytica strain DSB2004, Isolated From a Fire Sprinkler System.</title>
        <authorList>
            <person name="Everhart A.D."/>
            <person name="Kidane D.T."/>
            <person name="Farone A.L."/>
            <person name="Farone M.B."/>
        </authorList>
    </citation>
    <scope>NUCLEOTIDE SEQUENCE [LARGE SCALE GENOMIC DNA]</scope>
    <source>
        <strain evidence="3 4">DSB2004</strain>
    </source>
</reference>
<keyword evidence="4" id="KW-1185">Reference proteome</keyword>
<proteinExistence type="predicted"/>
<organism evidence="3 4">
    <name type="scientific">Legionella lytica</name>
    <dbReference type="NCBI Taxonomy" id="96232"/>
    <lineage>
        <taxon>Bacteria</taxon>
        <taxon>Pseudomonadati</taxon>
        <taxon>Pseudomonadota</taxon>
        <taxon>Gammaproteobacteria</taxon>
        <taxon>Legionellales</taxon>
        <taxon>Legionellaceae</taxon>
        <taxon>Legionella</taxon>
    </lineage>
</organism>
<feature type="compositionally biased region" description="Low complexity" evidence="1">
    <location>
        <begin position="174"/>
        <end position="191"/>
    </location>
</feature>